<sequence>MLESSAAAAVAVPGRNVAVTYPEFDYSSLSCPSSILSTLTTPTYGDKGAVFTICSSMDIEAPVNVIRDVVLDFKSYHLWNSFVVSVSVPPNVAETPQDLYVGMPMVFTTAGLIEGLDTSSDEILTIVDGIGVGAQGNLYSLVAWRYDDKLAGLGSRAEHPYVIVDGGYNSSRVLSYETYYFGLLTPVIALLGGNLQEQFSVQAANLKAYVEGL</sequence>
<name>A0AAN7Z5S1_9PEZI</name>
<comment type="caution">
    <text evidence="1">The sequence shown here is derived from an EMBL/GenBank/DDBJ whole genome shotgun (WGS) entry which is preliminary data.</text>
</comment>
<accession>A0AAN7Z5S1</accession>
<organism evidence="1 2">
    <name type="scientific">Xylaria bambusicola</name>
    <dbReference type="NCBI Taxonomy" id="326684"/>
    <lineage>
        <taxon>Eukaryota</taxon>
        <taxon>Fungi</taxon>
        <taxon>Dikarya</taxon>
        <taxon>Ascomycota</taxon>
        <taxon>Pezizomycotina</taxon>
        <taxon>Sordariomycetes</taxon>
        <taxon>Xylariomycetidae</taxon>
        <taxon>Xylariales</taxon>
        <taxon>Xylariaceae</taxon>
        <taxon>Xylaria</taxon>
    </lineage>
</organism>
<proteinExistence type="predicted"/>
<evidence type="ECO:0000313" key="1">
    <source>
        <dbReference type="EMBL" id="KAK5630992.1"/>
    </source>
</evidence>
<protein>
    <submittedName>
        <fullName evidence="1">Uncharacterized protein</fullName>
    </submittedName>
</protein>
<evidence type="ECO:0000313" key="2">
    <source>
        <dbReference type="Proteomes" id="UP001305414"/>
    </source>
</evidence>
<dbReference type="SUPFAM" id="SSF55961">
    <property type="entry name" value="Bet v1-like"/>
    <property type="match status" value="1"/>
</dbReference>
<gene>
    <name evidence="1" type="ORF">RRF57_006707</name>
</gene>
<keyword evidence="2" id="KW-1185">Reference proteome</keyword>
<reference evidence="1 2" key="1">
    <citation type="submission" date="2023-10" db="EMBL/GenBank/DDBJ databases">
        <title>Draft genome sequence of Xylaria bambusicola isolate GMP-LS, the root and basal stem rot pathogen of sugarcane in Indonesia.</title>
        <authorList>
            <person name="Selvaraj P."/>
            <person name="Muralishankar V."/>
            <person name="Muruganantham S."/>
            <person name="Sp S."/>
            <person name="Haryani S."/>
            <person name="Lau K.J.X."/>
            <person name="Naqvi N.I."/>
        </authorList>
    </citation>
    <scope>NUCLEOTIDE SEQUENCE [LARGE SCALE GENOMIC DNA]</scope>
    <source>
        <strain evidence="1">GMP-LS</strain>
    </source>
</reference>
<dbReference type="Proteomes" id="UP001305414">
    <property type="component" value="Unassembled WGS sequence"/>
</dbReference>
<dbReference type="EMBL" id="JAWHQM010000018">
    <property type="protein sequence ID" value="KAK5630992.1"/>
    <property type="molecule type" value="Genomic_DNA"/>
</dbReference>
<dbReference type="AlphaFoldDB" id="A0AAN7Z5S1"/>